<dbReference type="PROSITE" id="PS51257">
    <property type="entry name" value="PROKAR_LIPOPROTEIN"/>
    <property type="match status" value="1"/>
</dbReference>
<keyword evidence="9" id="KW-1185">Reference proteome</keyword>
<organism evidence="6 8">
    <name type="scientific">Capnocytophaga catalasegens</name>
    <dbReference type="NCBI Taxonomy" id="1004260"/>
    <lineage>
        <taxon>Bacteria</taxon>
        <taxon>Pseudomonadati</taxon>
        <taxon>Bacteroidota</taxon>
        <taxon>Flavobacteriia</taxon>
        <taxon>Flavobacteriales</taxon>
        <taxon>Flavobacteriaceae</taxon>
        <taxon>Capnocytophaga</taxon>
    </lineage>
</organism>
<dbReference type="AlphaFoldDB" id="A0AAV5B0V4"/>
<evidence type="ECO:0000256" key="4">
    <source>
        <dbReference type="ARBA" id="ARBA00023008"/>
    </source>
</evidence>
<dbReference type="Proteomes" id="UP001208692">
    <property type="component" value="Unassembled WGS sequence"/>
</dbReference>
<dbReference type="EMBL" id="BQKB01000085">
    <property type="protein sequence ID" value="GJM54282.1"/>
    <property type="molecule type" value="Genomic_DNA"/>
</dbReference>
<keyword evidence="3" id="KW-0249">Electron transport</keyword>
<dbReference type="Pfam" id="PF00127">
    <property type="entry name" value="Copper-bind"/>
    <property type="match status" value="1"/>
</dbReference>
<evidence type="ECO:0000259" key="5">
    <source>
        <dbReference type="Pfam" id="PF00127"/>
    </source>
</evidence>
<dbReference type="Proteomes" id="UP001207736">
    <property type="component" value="Unassembled WGS sequence"/>
</dbReference>
<dbReference type="InterPro" id="IPR014068">
    <property type="entry name" value="Azurin"/>
</dbReference>
<evidence type="ECO:0000313" key="8">
    <source>
        <dbReference type="Proteomes" id="UP001207736"/>
    </source>
</evidence>
<dbReference type="SUPFAM" id="SSF49503">
    <property type="entry name" value="Cupredoxins"/>
    <property type="match status" value="1"/>
</dbReference>
<evidence type="ECO:0000313" key="6">
    <source>
        <dbReference type="EMBL" id="GJM51378.1"/>
    </source>
</evidence>
<gene>
    <name evidence="6" type="ORF">RCZ15_23510</name>
    <name evidence="7" type="ORF">RCZ16_25980</name>
</gene>
<protein>
    <recommendedName>
        <fullName evidence="5">Blue (type 1) copper domain-containing protein</fullName>
    </recommendedName>
</protein>
<dbReference type="InterPro" id="IPR000923">
    <property type="entry name" value="BlueCu_1"/>
</dbReference>
<keyword evidence="4" id="KW-0186">Copper</keyword>
<keyword evidence="2" id="KW-0479">Metal-binding</keyword>
<reference evidence="6 9" key="1">
    <citation type="submission" date="2021-11" db="EMBL/GenBank/DDBJ databases">
        <title>Draft genome sequence of Capnocytophaga sp. strain KC07075 isolated from cat oral cavity.</title>
        <authorList>
            <person name="Suzuki M."/>
            <person name="Imaoka K."/>
            <person name="Kimura M."/>
            <person name="Morikawa S."/>
            <person name="Maeda K."/>
        </authorList>
    </citation>
    <scope>NUCLEOTIDE SEQUENCE</scope>
    <source>
        <strain evidence="6">KC07075</strain>
        <strain evidence="7 9">KC07079</strain>
    </source>
</reference>
<feature type="domain" description="Blue (type 1) copper" evidence="5">
    <location>
        <begin position="52"/>
        <end position="169"/>
    </location>
</feature>
<dbReference type="PROSITE" id="PS00196">
    <property type="entry name" value="COPPER_BLUE"/>
    <property type="match status" value="1"/>
</dbReference>
<dbReference type="EMBL" id="BQKA01000052">
    <property type="protein sequence ID" value="GJM51378.1"/>
    <property type="molecule type" value="Genomic_DNA"/>
</dbReference>
<dbReference type="PANTHER" id="PTHR38439:SF2">
    <property type="entry name" value="OUTER MEMBRANE PROTEIN H.8"/>
    <property type="match status" value="1"/>
</dbReference>
<sequence>MKKIVLLAVASAMIISCADKKKKEEQQAQEPVVEKQMEVVTPTDSNEVIIELGSTDQMTFDKTELRVKAGQKVKLVLKHLGTMKKEVMGHNFVLLKPGTDLATFAQAAMEAKDTNYIPKMTKDVIAYTQMIGGGETTSVTFDAPEKGTYDYICSFPGHYAMMKGKFIVE</sequence>
<dbReference type="Gene3D" id="2.60.40.420">
    <property type="entry name" value="Cupredoxins - blue copper proteins"/>
    <property type="match status" value="1"/>
</dbReference>
<evidence type="ECO:0000313" key="7">
    <source>
        <dbReference type="EMBL" id="GJM54282.1"/>
    </source>
</evidence>
<comment type="caution">
    <text evidence="6">The sequence shown here is derived from an EMBL/GenBank/DDBJ whole genome shotgun (WGS) entry which is preliminary data.</text>
</comment>
<dbReference type="InterPro" id="IPR008972">
    <property type="entry name" value="Cupredoxin"/>
</dbReference>
<evidence type="ECO:0000256" key="1">
    <source>
        <dbReference type="ARBA" id="ARBA00022448"/>
    </source>
</evidence>
<dbReference type="GO" id="GO:0009055">
    <property type="term" value="F:electron transfer activity"/>
    <property type="evidence" value="ECO:0007669"/>
    <property type="project" value="InterPro"/>
</dbReference>
<dbReference type="NCBIfam" id="TIGR02695">
    <property type="entry name" value="azurin"/>
    <property type="match status" value="1"/>
</dbReference>
<proteinExistence type="predicted"/>
<evidence type="ECO:0000256" key="2">
    <source>
        <dbReference type="ARBA" id="ARBA00022723"/>
    </source>
</evidence>
<dbReference type="InterPro" id="IPR028871">
    <property type="entry name" value="BlueCu_1_BS"/>
</dbReference>
<keyword evidence="1" id="KW-0813">Transport</keyword>
<dbReference type="InterPro" id="IPR050845">
    <property type="entry name" value="Cu-binding_ET"/>
</dbReference>
<accession>A0AAV5B0V4</accession>
<dbReference type="RefSeq" id="WP_264847725.1">
    <property type="nucleotide sequence ID" value="NZ_BPMA01000071.1"/>
</dbReference>
<dbReference type="CDD" id="cd13922">
    <property type="entry name" value="Azurin"/>
    <property type="match status" value="1"/>
</dbReference>
<dbReference type="PANTHER" id="PTHR38439">
    <property type="entry name" value="AURACYANIN-B"/>
    <property type="match status" value="1"/>
</dbReference>
<evidence type="ECO:0000313" key="9">
    <source>
        <dbReference type="Proteomes" id="UP001208692"/>
    </source>
</evidence>
<dbReference type="GO" id="GO:0005507">
    <property type="term" value="F:copper ion binding"/>
    <property type="evidence" value="ECO:0007669"/>
    <property type="project" value="InterPro"/>
</dbReference>
<evidence type="ECO:0000256" key="3">
    <source>
        <dbReference type="ARBA" id="ARBA00022982"/>
    </source>
</evidence>
<name>A0AAV5B0V4_9FLAO</name>